<evidence type="ECO:0000256" key="4">
    <source>
        <dbReference type="PROSITE-ProRule" id="PRU00433"/>
    </source>
</evidence>
<name>A0A953HVK3_9BACT</name>
<evidence type="ECO:0000259" key="5">
    <source>
        <dbReference type="PROSITE" id="PS51007"/>
    </source>
</evidence>
<dbReference type="InterPro" id="IPR000421">
    <property type="entry name" value="FA58C"/>
</dbReference>
<dbReference type="GO" id="GO:0020037">
    <property type="term" value="F:heme binding"/>
    <property type="evidence" value="ECO:0007669"/>
    <property type="project" value="InterPro"/>
</dbReference>
<dbReference type="Proteomes" id="UP000753961">
    <property type="component" value="Unassembled WGS sequence"/>
</dbReference>
<dbReference type="PANTHER" id="PTHR33546">
    <property type="entry name" value="LARGE, MULTIFUNCTIONAL SECRETED PROTEIN-RELATED"/>
    <property type="match status" value="1"/>
</dbReference>
<gene>
    <name evidence="6" type="ORF">KUV50_00440</name>
</gene>
<dbReference type="AlphaFoldDB" id="A0A953HVK3"/>
<reference evidence="6" key="1">
    <citation type="submission" date="2021-06" db="EMBL/GenBank/DDBJ databases">
        <title>44 bacteria genomes isolated from Dapeng, Shenzhen.</title>
        <authorList>
            <person name="Zheng W."/>
            <person name="Yu S."/>
            <person name="Huang Y."/>
        </authorList>
    </citation>
    <scope>NUCLEOTIDE SEQUENCE</scope>
    <source>
        <strain evidence="6">DP5N28-2</strain>
    </source>
</reference>
<sequence length="904" mass="102005">MNRITKLILLFSTSLFTFNSCQNNTTGELKEPAYHVDPSRSEPPYPVIALPPDADTTSPRWKGIDLSPKSPVVPVSPQEELKSFVLQPGYELTPVLTEPQIIEPAAIQFDGNGRMYVLELRTYMQDIDATDELMPVSRISRWEDTNQDGTYDKGVVFLDSLVFPRFVVPFGPNTILSMESNEDEVYKYTDTDGDGKADKKELFASGLGRSGNVEHQTSFLTWAMDNWMYSTYNAKRIRWTPEGVIQERSGHPHGQWGVTQDDYGLIWMQGGASGVPANFQFPIVYGNYDVKGQYEDGFRVPYSLVRLADFEPGMREVKPDGSLSNVTGAAGNDVFRGDRLPRELQGNYFYGEPVARIIRQVHSSKREGLTYIQNAHIENQSEFIQSTDPLFRPVDIATAPDGTMYIVDMYRGIIQEGTWTQDGSYLRTKIQQYQMDDIIRNGRIWRLTYDGMDRSKEQPRMFDEPSSTLVEHLSHPNGWWRDKAQQLLILRQDHSVVAQLEEMMLHDTNELARIHAIWTLEGLRALPLEQTVLLMQDASPMIRKQALRASESLYKYGQSSLENHYLKLLKDPDVNVVIQAMQTLSILDIDNTPNHVQEAMETRPEKGVQVVGDQLLKNHAENKKLKSSQFTKEELALYDAGKKIFDGFCATCHGKKGLGTPSGTGGQDIIAPAFSGSPNITGHPEYAAKVLLHGLTGAIDGREYESLMIAMDSNDDTYIASVISYIRNDFGNKASFVYPDYIAQVRAQTKNRKNPYPYAELIQEVPRPMPAQHIQRVTASSTALRGVGSTRDPRYAFSFKGWRTEQKQSPDSWYHITFPEPVRVAEIQFDSGKSEYPESFTILVSADGQHWETTAEDTGHPGTNTVAINSDSLVRHLKIKTNTNADTPWGMKNLIIYVREKSPV</sequence>
<accession>A0A953HVK3</accession>
<dbReference type="Gene3D" id="1.25.10.10">
    <property type="entry name" value="Leucine-rich Repeat Variant"/>
    <property type="match status" value="1"/>
</dbReference>
<dbReference type="InterPro" id="IPR011989">
    <property type="entry name" value="ARM-like"/>
</dbReference>
<protein>
    <submittedName>
        <fullName evidence="6">Discoidin domain-containing protein</fullName>
    </submittedName>
</protein>
<dbReference type="EMBL" id="JAHVHU010000001">
    <property type="protein sequence ID" value="MBY5956582.1"/>
    <property type="molecule type" value="Genomic_DNA"/>
</dbReference>
<dbReference type="SUPFAM" id="SSF49785">
    <property type="entry name" value="Galactose-binding domain-like"/>
    <property type="match status" value="1"/>
</dbReference>
<dbReference type="InterPro" id="IPR011042">
    <property type="entry name" value="6-blade_b-propeller_TolB-like"/>
</dbReference>
<dbReference type="PANTHER" id="PTHR33546:SF1">
    <property type="entry name" value="LARGE, MULTIFUNCTIONAL SECRETED PROTEIN"/>
    <property type="match status" value="1"/>
</dbReference>
<evidence type="ECO:0000313" key="7">
    <source>
        <dbReference type="Proteomes" id="UP000753961"/>
    </source>
</evidence>
<evidence type="ECO:0000256" key="2">
    <source>
        <dbReference type="ARBA" id="ARBA00022723"/>
    </source>
</evidence>
<dbReference type="InterPro" id="IPR008979">
    <property type="entry name" value="Galactose-bd-like_sf"/>
</dbReference>
<dbReference type="Pfam" id="PF23500">
    <property type="entry name" value="DUF7133"/>
    <property type="match status" value="1"/>
</dbReference>
<keyword evidence="3 4" id="KW-0408">Iron</keyword>
<evidence type="ECO:0000256" key="3">
    <source>
        <dbReference type="ARBA" id="ARBA00023004"/>
    </source>
</evidence>
<keyword evidence="7" id="KW-1185">Reference proteome</keyword>
<keyword evidence="2 4" id="KW-0479">Metal-binding</keyword>
<dbReference type="Gene3D" id="1.10.760.10">
    <property type="entry name" value="Cytochrome c-like domain"/>
    <property type="match status" value="1"/>
</dbReference>
<dbReference type="SUPFAM" id="SSF50952">
    <property type="entry name" value="Soluble quinoprotein glucose dehydrogenase"/>
    <property type="match status" value="1"/>
</dbReference>
<dbReference type="Pfam" id="PF00034">
    <property type="entry name" value="Cytochrom_C"/>
    <property type="match status" value="1"/>
</dbReference>
<dbReference type="SUPFAM" id="SSF46626">
    <property type="entry name" value="Cytochrome c"/>
    <property type="match status" value="1"/>
</dbReference>
<dbReference type="Gene3D" id="2.120.10.30">
    <property type="entry name" value="TolB, C-terminal domain"/>
    <property type="match status" value="1"/>
</dbReference>
<dbReference type="InterPro" id="IPR009056">
    <property type="entry name" value="Cyt_c-like_dom"/>
</dbReference>
<dbReference type="Gene3D" id="2.60.120.260">
    <property type="entry name" value="Galactose-binding domain-like"/>
    <property type="match status" value="1"/>
</dbReference>
<dbReference type="SUPFAM" id="SSF48371">
    <property type="entry name" value="ARM repeat"/>
    <property type="match status" value="1"/>
</dbReference>
<dbReference type="RefSeq" id="WP_222578102.1">
    <property type="nucleotide sequence ID" value="NZ_JAHVHU010000001.1"/>
</dbReference>
<organism evidence="6 7">
    <name type="scientific">Membranihabitans marinus</name>
    <dbReference type="NCBI Taxonomy" id="1227546"/>
    <lineage>
        <taxon>Bacteria</taxon>
        <taxon>Pseudomonadati</taxon>
        <taxon>Bacteroidota</taxon>
        <taxon>Saprospiria</taxon>
        <taxon>Saprospirales</taxon>
        <taxon>Saprospiraceae</taxon>
        <taxon>Membranihabitans</taxon>
    </lineage>
</organism>
<dbReference type="PROSITE" id="PS51007">
    <property type="entry name" value="CYTC"/>
    <property type="match status" value="1"/>
</dbReference>
<dbReference type="Pfam" id="PF00754">
    <property type="entry name" value="F5_F8_type_C"/>
    <property type="match status" value="1"/>
</dbReference>
<dbReference type="InterPro" id="IPR011041">
    <property type="entry name" value="Quinoprot_gluc/sorb_DH_b-prop"/>
</dbReference>
<proteinExistence type="predicted"/>
<keyword evidence="1 4" id="KW-0349">Heme</keyword>
<dbReference type="GO" id="GO:0046872">
    <property type="term" value="F:metal ion binding"/>
    <property type="evidence" value="ECO:0007669"/>
    <property type="project" value="UniProtKB-KW"/>
</dbReference>
<dbReference type="GO" id="GO:0009055">
    <property type="term" value="F:electron transfer activity"/>
    <property type="evidence" value="ECO:0007669"/>
    <property type="project" value="InterPro"/>
</dbReference>
<feature type="domain" description="Cytochrome c" evidence="5">
    <location>
        <begin position="636"/>
        <end position="730"/>
    </location>
</feature>
<dbReference type="InterPro" id="IPR016024">
    <property type="entry name" value="ARM-type_fold"/>
</dbReference>
<evidence type="ECO:0000256" key="1">
    <source>
        <dbReference type="ARBA" id="ARBA00022617"/>
    </source>
</evidence>
<comment type="caution">
    <text evidence="6">The sequence shown here is derived from an EMBL/GenBank/DDBJ whole genome shotgun (WGS) entry which is preliminary data.</text>
</comment>
<evidence type="ECO:0000313" key="6">
    <source>
        <dbReference type="EMBL" id="MBY5956582.1"/>
    </source>
</evidence>
<dbReference type="InterPro" id="IPR036909">
    <property type="entry name" value="Cyt_c-like_dom_sf"/>
</dbReference>
<dbReference type="InterPro" id="IPR055557">
    <property type="entry name" value="DUF7133"/>
</dbReference>